<feature type="binding site" evidence="4">
    <location>
        <begin position="8"/>
        <end position="15"/>
    </location>
    <ligand>
        <name>ATP</name>
        <dbReference type="ChEBI" id="CHEBI:30616"/>
    </ligand>
</feature>
<dbReference type="GO" id="GO:0005525">
    <property type="term" value="F:GTP binding"/>
    <property type="evidence" value="ECO:0007669"/>
    <property type="project" value="UniProtKB-UniRule"/>
</dbReference>
<evidence type="ECO:0000256" key="5">
    <source>
        <dbReference type="SAM" id="MobiDB-lite"/>
    </source>
</evidence>
<evidence type="ECO:0000256" key="3">
    <source>
        <dbReference type="ARBA" id="ARBA00023134"/>
    </source>
</evidence>
<evidence type="ECO:0000313" key="9">
    <source>
        <dbReference type="Proteomes" id="UP000011021"/>
    </source>
</evidence>
<comment type="caution">
    <text evidence="8">The sequence shown here is derived from an EMBL/GenBank/DDBJ whole genome shotgun (WGS) entry which is preliminary data.</text>
</comment>
<dbReference type="Pfam" id="PF03668">
    <property type="entry name" value="RapZ-like_N"/>
    <property type="match status" value="1"/>
</dbReference>
<dbReference type="eggNOG" id="COG1660">
    <property type="taxonomic scope" value="Bacteria"/>
</dbReference>
<keyword evidence="9" id="KW-1185">Reference proteome</keyword>
<dbReference type="AlphaFoldDB" id="E7S0V7"/>
<dbReference type="InterPro" id="IPR027417">
    <property type="entry name" value="P-loop_NTPase"/>
</dbReference>
<dbReference type="Pfam" id="PF22740">
    <property type="entry name" value="PapZ_C"/>
    <property type="match status" value="1"/>
</dbReference>
<dbReference type="PANTHER" id="PTHR30448">
    <property type="entry name" value="RNASE ADAPTER PROTEIN RAPZ"/>
    <property type="match status" value="1"/>
</dbReference>
<dbReference type="PIRSF" id="PIRSF005052">
    <property type="entry name" value="P-loopkin"/>
    <property type="match status" value="1"/>
</dbReference>
<dbReference type="SUPFAM" id="SSF52540">
    <property type="entry name" value="P-loop containing nucleoside triphosphate hydrolases"/>
    <property type="match status" value="1"/>
</dbReference>
<dbReference type="InterPro" id="IPR053930">
    <property type="entry name" value="RapZ-like_N"/>
</dbReference>
<evidence type="ECO:0000313" key="8">
    <source>
        <dbReference type="EMBL" id="EFV93613.1"/>
    </source>
</evidence>
<keyword evidence="2 4" id="KW-0067">ATP-binding</keyword>
<keyword evidence="1 4" id="KW-0547">Nucleotide-binding</keyword>
<evidence type="ECO:0000259" key="6">
    <source>
        <dbReference type="Pfam" id="PF03668"/>
    </source>
</evidence>
<dbReference type="Proteomes" id="UP000011021">
    <property type="component" value="Unassembled WGS sequence"/>
</dbReference>
<feature type="region of interest" description="Disordered" evidence="5">
    <location>
        <begin position="99"/>
        <end position="125"/>
    </location>
</feature>
<dbReference type="EMBL" id="AEQP01000024">
    <property type="protein sequence ID" value="EFV93613.1"/>
    <property type="molecule type" value="Genomic_DNA"/>
</dbReference>
<organism evidence="8 9">
    <name type="scientific">Lautropia mirabilis ATCC 51599</name>
    <dbReference type="NCBI Taxonomy" id="887898"/>
    <lineage>
        <taxon>Bacteria</taxon>
        <taxon>Pseudomonadati</taxon>
        <taxon>Pseudomonadota</taxon>
        <taxon>Betaproteobacteria</taxon>
        <taxon>Burkholderiales</taxon>
        <taxon>Burkholderiaceae</taxon>
        <taxon>Lautropia</taxon>
    </lineage>
</organism>
<reference evidence="8 9" key="1">
    <citation type="submission" date="2010-12" db="EMBL/GenBank/DDBJ databases">
        <authorList>
            <person name="Muzny D."/>
            <person name="Qin X."/>
            <person name="Deng J."/>
            <person name="Jiang H."/>
            <person name="Liu Y."/>
            <person name="Qu J."/>
            <person name="Song X.-Z."/>
            <person name="Zhang L."/>
            <person name="Thornton R."/>
            <person name="Coyle M."/>
            <person name="Francisco L."/>
            <person name="Jackson L."/>
            <person name="Javaid M."/>
            <person name="Korchina V."/>
            <person name="Kovar C."/>
            <person name="Mata R."/>
            <person name="Mathew T."/>
            <person name="Ngo R."/>
            <person name="Nguyen L."/>
            <person name="Nguyen N."/>
            <person name="Okwuonu G."/>
            <person name="Ongeri F."/>
            <person name="Pham C."/>
            <person name="Simmons D."/>
            <person name="Wilczek-Boney K."/>
            <person name="Hale W."/>
            <person name="Jakkamsetti A."/>
            <person name="Pham P."/>
            <person name="Ruth R."/>
            <person name="San Lucas F."/>
            <person name="Warren J."/>
            <person name="Zhang J."/>
            <person name="Zhao Z."/>
            <person name="Zhou C."/>
            <person name="Zhu D."/>
            <person name="Lee S."/>
            <person name="Bess C."/>
            <person name="Blankenburg K."/>
            <person name="Forbes L."/>
            <person name="Fu Q."/>
            <person name="Gubbala S."/>
            <person name="Hirani K."/>
            <person name="Jayaseelan J.C."/>
            <person name="Lara F."/>
            <person name="Munidasa M."/>
            <person name="Palculict T."/>
            <person name="Patil S."/>
            <person name="Pu L.-L."/>
            <person name="Saada N."/>
            <person name="Tang L."/>
            <person name="Weissenberger G."/>
            <person name="Zhu Y."/>
            <person name="Hemphill L."/>
            <person name="Shang Y."/>
            <person name="Youmans B."/>
            <person name="Ayvaz T."/>
            <person name="Ross M."/>
            <person name="Santibanez J."/>
            <person name="Aqrawi P."/>
            <person name="Gross S."/>
            <person name="Joshi V."/>
            <person name="Fowler G."/>
            <person name="Nazareth L."/>
            <person name="Reid J."/>
            <person name="Worley K."/>
            <person name="Petrosino J."/>
            <person name="Highlander S."/>
            <person name="Gibbs R."/>
        </authorList>
    </citation>
    <scope>NUCLEOTIDE SEQUENCE [LARGE SCALE GENOMIC DNA]</scope>
    <source>
        <strain evidence="8 9">ATCC 51599</strain>
    </source>
</reference>
<proteinExistence type="inferred from homology"/>
<dbReference type="InterPro" id="IPR005337">
    <property type="entry name" value="RapZ-like"/>
</dbReference>
<feature type="binding site" evidence="4">
    <location>
        <begin position="57"/>
        <end position="60"/>
    </location>
    <ligand>
        <name>GTP</name>
        <dbReference type="ChEBI" id="CHEBI:37565"/>
    </ligand>
</feature>
<protein>
    <submittedName>
        <fullName evidence="8">Uncharacterized protein</fullName>
    </submittedName>
</protein>
<dbReference type="STRING" id="887898.HMPREF0551_2509"/>
<dbReference type="NCBIfam" id="NF003828">
    <property type="entry name" value="PRK05416.1"/>
    <property type="match status" value="1"/>
</dbReference>
<evidence type="ECO:0000259" key="7">
    <source>
        <dbReference type="Pfam" id="PF22740"/>
    </source>
</evidence>
<dbReference type="HOGENOM" id="CLU_059558_1_1_4"/>
<name>E7S0V7_9BURK</name>
<dbReference type="HAMAP" id="MF_00636">
    <property type="entry name" value="RapZ_like"/>
    <property type="match status" value="1"/>
</dbReference>
<gene>
    <name evidence="8" type="ORF">HMPREF0551_2509</name>
</gene>
<dbReference type="GO" id="GO:0005524">
    <property type="term" value="F:ATP binding"/>
    <property type="evidence" value="ECO:0007669"/>
    <property type="project" value="UniProtKB-UniRule"/>
</dbReference>
<keyword evidence="3 4" id="KW-0342">GTP-binding</keyword>
<dbReference type="InterPro" id="IPR053931">
    <property type="entry name" value="RapZ_C"/>
</dbReference>
<evidence type="ECO:0000256" key="1">
    <source>
        <dbReference type="ARBA" id="ARBA00022741"/>
    </source>
</evidence>
<accession>E7S0V7</accession>
<sequence>MQLIIVTGISGSGKSLAIHVLEDAGYFCIDNLPVRYVLEVALSLEQEGHAKVAMSIDVRVGTRLTGLRDAVRQLRAQGHDVKVLFLNARTDSLVQRYSETRRRHPLTLPGRSNNTSHGADPKLAPTLEESIERERELMAEIEDIGTSIDTSDLHPNTLRQWVRDLVRTDRASMTLLFESFAFKQGVPLDADLVFDVRCLPNPYYDVELRTLTGLDQPVKDFLVDLPPVQKMIGDITRFITEWLPSYVQDNRHYLTIAIGCTGGQHRSVYVAQTLAEHFARTERVLVRHRALDSRPSGTGVTVTQTR</sequence>
<dbReference type="RefSeq" id="WP_005674971.1">
    <property type="nucleotide sequence ID" value="NZ_CP146288.1"/>
</dbReference>
<evidence type="ECO:0000256" key="2">
    <source>
        <dbReference type="ARBA" id="ARBA00022840"/>
    </source>
</evidence>
<feature type="domain" description="RapZ-like N-terminal" evidence="6">
    <location>
        <begin position="1"/>
        <end position="169"/>
    </location>
</feature>
<feature type="domain" description="RapZ C-terminal" evidence="7">
    <location>
        <begin position="173"/>
        <end position="291"/>
    </location>
</feature>
<evidence type="ECO:0000256" key="4">
    <source>
        <dbReference type="HAMAP-Rule" id="MF_00636"/>
    </source>
</evidence>
<dbReference type="PANTHER" id="PTHR30448:SF0">
    <property type="entry name" value="RNASE ADAPTER PROTEIN RAPZ"/>
    <property type="match status" value="1"/>
</dbReference>